<dbReference type="KEGG" id="mste:MSTE_03559"/>
<dbReference type="OrthoDB" id="4762464at2"/>
<accession>A0A1Z4F0Y4</accession>
<dbReference type="EMBL" id="AP018165">
    <property type="protein sequence ID" value="BAX98859.1"/>
    <property type="molecule type" value="Genomic_DNA"/>
</dbReference>
<dbReference type="Proteomes" id="UP000217954">
    <property type="component" value="Chromosome"/>
</dbReference>
<reference evidence="1 2" key="2">
    <citation type="journal article" date="2017" name="Int. J. Syst. Evol. Microbiol.">
        <title>Mycobacterium stephanolepidis sp. nov., a rapidly growing species related to Mycobacterium chelonae, isolated from marine teleost fish, Stephanolepis cirrhifer.</title>
        <authorList>
            <person name="Fukano H."/>
            <person name="Wada S."/>
            <person name="Kurata O."/>
            <person name="Katayama K."/>
            <person name="Fujiwara N."/>
            <person name="Hoshino Y."/>
        </authorList>
    </citation>
    <scope>NUCLEOTIDE SEQUENCE [LARGE SCALE GENOMIC DNA]</scope>
    <source>
        <strain evidence="1 2">NJB0901</strain>
    </source>
</reference>
<dbReference type="RefSeq" id="WP_096503120.1">
    <property type="nucleotide sequence ID" value="NZ_AP018165.1"/>
</dbReference>
<evidence type="ECO:0008006" key="3">
    <source>
        <dbReference type="Google" id="ProtNLM"/>
    </source>
</evidence>
<proteinExistence type="predicted"/>
<dbReference type="AlphaFoldDB" id="A0A1Z4F0Y4"/>
<keyword evidence="2" id="KW-1185">Reference proteome</keyword>
<name>A0A1Z4F0Y4_9MYCO</name>
<protein>
    <recommendedName>
        <fullName evidence="3">Tail terminator</fullName>
    </recommendedName>
</protein>
<evidence type="ECO:0000313" key="2">
    <source>
        <dbReference type="Proteomes" id="UP000217954"/>
    </source>
</evidence>
<reference evidence="2" key="1">
    <citation type="journal article" date="2017" name="Genome Announc.">
        <title>Complete Genome Sequence of Mycobacterium stephanolepidis.</title>
        <authorList>
            <person name="Fukano H."/>
            <person name="Yoshida M."/>
            <person name="Katayama Y."/>
            <person name="Omatsu T."/>
            <person name="Mizutani T."/>
            <person name="Kurata O."/>
            <person name="Wada S."/>
            <person name="Hoshino Y."/>
        </authorList>
    </citation>
    <scope>NUCLEOTIDE SEQUENCE [LARGE SCALE GENOMIC DNA]</scope>
    <source>
        <strain evidence="2">NJB0901</strain>
    </source>
</reference>
<sequence>MREHADARGAFADALETFLALPPNVGLFGDACRVTVEEVPLDWSVRTGPPLVTVYDDGGPEHWPIKRDPTIRITVRARGSDLADRVARRVHGYLHDNCPPGIAHIFRTGGSVFVTARDTDTGADMASFTVAAAVLTIETV</sequence>
<evidence type="ECO:0000313" key="1">
    <source>
        <dbReference type="EMBL" id="BAX98859.1"/>
    </source>
</evidence>
<organism evidence="1 2">
    <name type="scientific">[Mycobacterium] stephanolepidis</name>
    <dbReference type="NCBI Taxonomy" id="1520670"/>
    <lineage>
        <taxon>Bacteria</taxon>
        <taxon>Bacillati</taxon>
        <taxon>Actinomycetota</taxon>
        <taxon>Actinomycetes</taxon>
        <taxon>Mycobacteriales</taxon>
        <taxon>Mycobacteriaceae</taxon>
        <taxon>Mycobacteroides</taxon>
    </lineage>
</organism>
<gene>
    <name evidence="1" type="ORF">MSTE_03559</name>
</gene>